<dbReference type="Proteomes" id="UP000075680">
    <property type="component" value="Unassembled WGS sequence"/>
</dbReference>
<reference evidence="1 2" key="1">
    <citation type="journal article" date="2016" name="Sci. Rep.">
        <title>Genomic and phenotypic characterization of the species Acinetobacter venetianus.</title>
        <authorList>
            <person name="Fondi M."/>
            <person name="Maida I."/>
            <person name="Perrin E."/>
            <person name="Orlandini V."/>
            <person name="La Torre L."/>
            <person name="Bosi E."/>
            <person name="Negroni A."/>
            <person name="Zanaroli G."/>
            <person name="Fava F."/>
            <person name="Decorosi F."/>
            <person name="Giovannetti L."/>
            <person name="Viti C."/>
            <person name="Vaneechoutte M."/>
            <person name="Dijkshoorn L."/>
            <person name="Fani R."/>
        </authorList>
    </citation>
    <scope>NUCLEOTIDE SEQUENCE [LARGE SCALE GENOMIC DNA]</scope>
    <source>
        <strain evidence="1 2">LUH5627</strain>
    </source>
</reference>
<dbReference type="AlphaFoldDB" id="A0A150HM19"/>
<dbReference type="RefSeq" id="WP_061519213.1">
    <property type="nucleotide sequence ID" value="NZ_JRUE01000201.1"/>
</dbReference>
<gene>
    <name evidence="1" type="ORF">AVENLUH5627_02463</name>
</gene>
<dbReference type="Pfam" id="PF06892">
    <property type="entry name" value="Phage_CP76"/>
    <property type="match status" value="1"/>
</dbReference>
<evidence type="ECO:0008006" key="3">
    <source>
        <dbReference type="Google" id="ProtNLM"/>
    </source>
</evidence>
<name>A0A150HM19_9GAMM</name>
<evidence type="ECO:0000313" key="2">
    <source>
        <dbReference type="Proteomes" id="UP000075680"/>
    </source>
</evidence>
<dbReference type="GO" id="GO:0003677">
    <property type="term" value="F:DNA binding"/>
    <property type="evidence" value="ECO:0007669"/>
    <property type="project" value="InterPro"/>
</dbReference>
<protein>
    <recommendedName>
        <fullName evidence="3">XRE family transcriptional regulator</fullName>
    </recommendedName>
</protein>
<sequence length="166" mass="18604">MQEISLSREAQTAIFKMINQTKGISPKEIAQVTGDSHNTICNYGNVGMPNHLPSLKKLETIMMYTQNPEILKVWAHQLGYALVPVSCDSSKHHELSIFEAMMQHNIKSGKANHVVYEAYEDGVITPAEYEEIHQLTQNLTELIAAVDQAALKQMKKYTSSVETEKA</sequence>
<dbReference type="InterPro" id="IPR009679">
    <property type="entry name" value="Phage_186_CII-like"/>
</dbReference>
<organism evidence="1 2">
    <name type="scientific">Acinetobacter venetianus</name>
    <dbReference type="NCBI Taxonomy" id="52133"/>
    <lineage>
        <taxon>Bacteria</taxon>
        <taxon>Pseudomonadati</taxon>
        <taxon>Pseudomonadota</taxon>
        <taxon>Gammaproteobacteria</taxon>
        <taxon>Moraxellales</taxon>
        <taxon>Moraxellaceae</taxon>
        <taxon>Acinetobacter</taxon>
    </lineage>
</organism>
<dbReference type="EMBL" id="JRUE01000201">
    <property type="protein sequence ID" value="KXZ66769.1"/>
    <property type="molecule type" value="Genomic_DNA"/>
</dbReference>
<comment type="caution">
    <text evidence="1">The sequence shown here is derived from an EMBL/GenBank/DDBJ whole genome shotgun (WGS) entry which is preliminary data.</text>
</comment>
<dbReference type="PATRIC" id="fig|52133.18.peg.2529"/>
<evidence type="ECO:0000313" key="1">
    <source>
        <dbReference type="EMBL" id="KXZ66769.1"/>
    </source>
</evidence>
<proteinExistence type="predicted"/>
<accession>A0A150HM19</accession>